<dbReference type="Pfam" id="PF13781">
    <property type="entry name" value="DoxX_3"/>
    <property type="match status" value="1"/>
</dbReference>
<dbReference type="AlphaFoldDB" id="A0A0A8K301"/>
<keyword evidence="1" id="KW-0812">Transmembrane</keyword>
<feature type="transmembrane region" description="Helical" evidence="1">
    <location>
        <begin position="360"/>
        <end position="380"/>
    </location>
</feature>
<dbReference type="GO" id="GO:0044877">
    <property type="term" value="F:protein-containing complex binding"/>
    <property type="evidence" value="ECO:0007669"/>
    <property type="project" value="TreeGrafter"/>
</dbReference>
<dbReference type="InterPro" id="IPR036291">
    <property type="entry name" value="NAD(P)-bd_dom_sf"/>
</dbReference>
<feature type="domain" description="NAD(P)-binding" evidence="2">
    <location>
        <begin position="18"/>
        <end position="158"/>
    </location>
</feature>
<protein>
    <submittedName>
        <fullName evidence="3">Putative oxidoreductase protein</fullName>
    </submittedName>
</protein>
<feature type="transmembrane region" description="Helical" evidence="1">
    <location>
        <begin position="12"/>
        <end position="33"/>
    </location>
</feature>
<feature type="transmembrane region" description="Helical" evidence="1">
    <location>
        <begin position="387"/>
        <end position="412"/>
    </location>
</feature>
<accession>A0A0A8K301</accession>
<dbReference type="InterPro" id="IPR016040">
    <property type="entry name" value="NAD(P)-bd_dom"/>
</dbReference>
<dbReference type="PANTHER" id="PTHR12126">
    <property type="entry name" value="NADH-UBIQUINONE OXIDOREDUCTASE 39 KDA SUBUNIT-RELATED"/>
    <property type="match status" value="1"/>
</dbReference>
<evidence type="ECO:0000259" key="2">
    <source>
        <dbReference type="Pfam" id="PF13460"/>
    </source>
</evidence>
<feature type="transmembrane region" description="Helical" evidence="1">
    <location>
        <begin position="418"/>
        <end position="435"/>
    </location>
</feature>
<keyword evidence="4" id="KW-1185">Reference proteome</keyword>
<dbReference type="InterPro" id="IPR025695">
    <property type="entry name" value="DoxX-like"/>
</dbReference>
<sequence length="438" mass="46873">MGASAPRAAARLRILVLGGTGLIGAAVSARLLADGHDVVRLARSVPAHADRSRAIAANIAKLTREEDWFPYLEGVDAVVNCAGVLQDSARDSTAGVHRDGMGALFRACAARQVRRIIQISAIGVDSPNPTAFSRTKQEGDTLLMGCDLDWVILRPVVVIGRAASGGSALLRALAAFPVLPVPADAEPFQTVQLDDLTESVVFFLKPEAPSKLTLEVAAPELLRFQDVVAAFRRWFGWKPARIIRPPKVIERLVYRLGDAVSWLGWRPPLRSTARLEIERGAAGDPSAWIETTGIRPMSLEDGLAAEPPSVQERWFSRLYLVKPVVFGVLALYWVLTGLIALGPGWQAAVGRFNASGVGALGPWLVVAGSVADIAVGLGIAYRRTARLALWAALALSAAYLVAGTILLPALWIDPLGPLIKVVPIGVLIFVALMILEER</sequence>
<evidence type="ECO:0000313" key="4">
    <source>
        <dbReference type="Proteomes" id="UP000031643"/>
    </source>
</evidence>
<dbReference type="Gene3D" id="3.40.50.720">
    <property type="entry name" value="NAD(P)-binding Rossmann-like Domain"/>
    <property type="match status" value="1"/>
</dbReference>
<feature type="transmembrane region" description="Helical" evidence="1">
    <location>
        <begin position="319"/>
        <end position="340"/>
    </location>
</feature>
<reference evidence="3 4" key="1">
    <citation type="submission" date="2014-09" db="EMBL/GenBank/DDBJ databases">
        <title>Genome sequencing of Methyloceanibacter caenitepidi Gela4.</title>
        <authorList>
            <person name="Takeuchi M."/>
            <person name="Susumu S."/>
            <person name="Kamagata Y."/>
            <person name="Oshima K."/>
            <person name="Hattori M."/>
            <person name="Iwasaki W."/>
        </authorList>
    </citation>
    <scope>NUCLEOTIDE SEQUENCE [LARGE SCALE GENOMIC DNA]</scope>
    <source>
        <strain evidence="3 4">Gela4</strain>
    </source>
</reference>
<dbReference type="InterPro" id="IPR051207">
    <property type="entry name" value="ComplexI_NDUFA9_subunit"/>
</dbReference>
<dbReference type="SUPFAM" id="SSF51735">
    <property type="entry name" value="NAD(P)-binding Rossmann-fold domains"/>
    <property type="match status" value="1"/>
</dbReference>
<name>A0A0A8K301_9HYPH</name>
<keyword evidence="1" id="KW-1133">Transmembrane helix</keyword>
<proteinExistence type="predicted"/>
<dbReference type="Proteomes" id="UP000031643">
    <property type="component" value="Chromosome"/>
</dbReference>
<gene>
    <name evidence="3" type="ORF">GL4_1415</name>
</gene>
<organism evidence="3 4">
    <name type="scientific">Methyloceanibacter caenitepidi</name>
    <dbReference type="NCBI Taxonomy" id="1384459"/>
    <lineage>
        <taxon>Bacteria</taxon>
        <taxon>Pseudomonadati</taxon>
        <taxon>Pseudomonadota</taxon>
        <taxon>Alphaproteobacteria</taxon>
        <taxon>Hyphomicrobiales</taxon>
        <taxon>Hyphomicrobiaceae</taxon>
        <taxon>Methyloceanibacter</taxon>
    </lineage>
</organism>
<dbReference type="STRING" id="1384459.GL4_1415"/>
<evidence type="ECO:0000313" key="3">
    <source>
        <dbReference type="EMBL" id="BAQ16872.1"/>
    </source>
</evidence>
<dbReference type="HOGENOM" id="CLU_007383_6_5_5"/>
<dbReference type="KEGG" id="mcg:GL4_1415"/>
<dbReference type="Pfam" id="PF13460">
    <property type="entry name" value="NAD_binding_10"/>
    <property type="match status" value="1"/>
</dbReference>
<dbReference type="PANTHER" id="PTHR12126:SF11">
    <property type="entry name" value="NADH DEHYDROGENASE [UBIQUINONE] 1 ALPHA SUBCOMPLEX SUBUNIT 9, MITOCHONDRIAL"/>
    <property type="match status" value="1"/>
</dbReference>
<dbReference type="EMBL" id="AP014648">
    <property type="protein sequence ID" value="BAQ16872.1"/>
    <property type="molecule type" value="Genomic_DNA"/>
</dbReference>
<keyword evidence="1" id="KW-0472">Membrane</keyword>
<evidence type="ECO:0000256" key="1">
    <source>
        <dbReference type="SAM" id="Phobius"/>
    </source>
</evidence>